<gene>
    <name evidence="2" type="primary">neuC_2</name>
    <name evidence="2" type="ORF">SAMEA3906486_05553</name>
</gene>
<dbReference type="PANTHER" id="PTHR43174:SF3">
    <property type="entry name" value="UDP-N-ACETYLGLUCOSAMINE 2-EPIMERASE"/>
    <property type="match status" value="1"/>
</dbReference>
<evidence type="ECO:0000313" key="2">
    <source>
        <dbReference type="EMBL" id="SAI74835.1"/>
    </source>
</evidence>
<proteinExistence type="predicted"/>
<organism evidence="2 3">
    <name type="scientific">Bordetella ansorpii</name>
    <dbReference type="NCBI Taxonomy" id="288768"/>
    <lineage>
        <taxon>Bacteria</taxon>
        <taxon>Pseudomonadati</taxon>
        <taxon>Pseudomonadota</taxon>
        <taxon>Betaproteobacteria</taxon>
        <taxon>Burkholderiales</taxon>
        <taxon>Alcaligenaceae</taxon>
        <taxon>Bordetella</taxon>
    </lineage>
</organism>
<dbReference type="Pfam" id="PF02350">
    <property type="entry name" value="Epimerase_2"/>
    <property type="match status" value="1"/>
</dbReference>
<dbReference type="PANTHER" id="PTHR43174">
    <property type="entry name" value="UDP-N-ACETYLGLUCOSAMINE 2-EPIMERASE"/>
    <property type="match status" value="1"/>
</dbReference>
<evidence type="ECO:0000259" key="1">
    <source>
        <dbReference type="Pfam" id="PF02350"/>
    </source>
</evidence>
<dbReference type="GO" id="GO:0006047">
    <property type="term" value="P:UDP-N-acetylglucosamine metabolic process"/>
    <property type="evidence" value="ECO:0007669"/>
    <property type="project" value="InterPro"/>
</dbReference>
<protein>
    <submittedName>
        <fullName evidence="2">Polysialic acid biosynthesis protein P7</fullName>
    </submittedName>
</protein>
<name>A0A157SX23_9BORD</name>
<dbReference type="STRING" id="288768.SAMEA3906486_05553"/>
<dbReference type="InterPro" id="IPR029767">
    <property type="entry name" value="WecB-like"/>
</dbReference>
<dbReference type="AlphaFoldDB" id="A0A157SX23"/>
<sequence>MKKVLFLTGTRADFGKIKRLMHFVDRHEDMELHVLVTGMHMMKLYGATHLEVRRESFDNMYLVANQYSGEPMCSVLGNTISIVSRIADEVRPDLIVVHGDRLEALAGATVGALSNTLVCHIEGGELSGTVDELIRHSISKLAHIHMVANEEARQRLIQMGEDPSSVFVVGSPDLDVMGSDDLPDLQSVKRHYDIEFDDYAISLFHPVTTEEGQMLDHALSYFSALQESSRNYVVIYPNNDTGSRAILDALEMYQRYERFLIIPSVRFESFLTLLKNASFIIGNSSAGIREAPFYGIPSINVGTRQSRRFAGKSVTNCGYASREVLGAIKQVASVGSFEPSAWFGDGNSVKRFADAIDTDRFWHTPVQKSFVDIR</sequence>
<reference evidence="2 3" key="1">
    <citation type="submission" date="2016-04" db="EMBL/GenBank/DDBJ databases">
        <authorList>
            <consortium name="Pathogen Informatics"/>
        </authorList>
    </citation>
    <scope>NUCLEOTIDE SEQUENCE [LARGE SCALE GENOMIC DNA]</scope>
    <source>
        <strain evidence="2 3">H050680373</strain>
    </source>
</reference>
<dbReference type="Gene3D" id="3.40.50.2000">
    <property type="entry name" value="Glycogen Phosphorylase B"/>
    <property type="match status" value="2"/>
</dbReference>
<keyword evidence="3" id="KW-1185">Reference proteome</keyword>
<feature type="domain" description="UDP-N-acetylglucosamine 2-epimerase" evidence="1">
    <location>
        <begin position="24"/>
        <end position="356"/>
    </location>
</feature>
<dbReference type="NCBIfam" id="TIGR03568">
    <property type="entry name" value="NeuC_NnaA"/>
    <property type="match status" value="1"/>
</dbReference>
<dbReference type="GO" id="GO:0004553">
    <property type="term" value="F:hydrolase activity, hydrolyzing O-glycosyl compounds"/>
    <property type="evidence" value="ECO:0007669"/>
    <property type="project" value="InterPro"/>
</dbReference>
<dbReference type="RefSeq" id="WP_066134649.1">
    <property type="nucleotide sequence ID" value="NZ_FKIF01000010.1"/>
</dbReference>
<dbReference type="InterPro" id="IPR020004">
    <property type="entry name" value="UDP-GlcNAc_Epase"/>
</dbReference>
<evidence type="ECO:0000313" key="3">
    <source>
        <dbReference type="Proteomes" id="UP000076848"/>
    </source>
</evidence>
<dbReference type="InterPro" id="IPR003331">
    <property type="entry name" value="UDP_GlcNAc_Epimerase_2_dom"/>
</dbReference>
<accession>A0A157SX23</accession>
<dbReference type="OrthoDB" id="9803238at2"/>
<dbReference type="SUPFAM" id="SSF53756">
    <property type="entry name" value="UDP-Glycosyltransferase/glycogen phosphorylase"/>
    <property type="match status" value="1"/>
</dbReference>
<dbReference type="EMBL" id="FKIF01000010">
    <property type="protein sequence ID" value="SAI74835.1"/>
    <property type="molecule type" value="Genomic_DNA"/>
</dbReference>
<dbReference type="CDD" id="cd03786">
    <property type="entry name" value="GTB_UDP-GlcNAc_2-Epimerase"/>
    <property type="match status" value="1"/>
</dbReference>
<dbReference type="Proteomes" id="UP000076848">
    <property type="component" value="Unassembled WGS sequence"/>
</dbReference>